<evidence type="ECO:0000256" key="1">
    <source>
        <dbReference type="ARBA" id="ARBA00006525"/>
    </source>
</evidence>
<evidence type="ECO:0000313" key="4">
    <source>
        <dbReference type="Proteomes" id="UP000320813"/>
    </source>
</evidence>
<dbReference type="EMBL" id="SGBD01000001">
    <property type="protein sequence ID" value="RZD15095.1"/>
    <property type="molecule type" value="Genomic_DNA"/>
</dbReference>
<reference evidence="3 4" key="1">
    <citation type="submission" date="2019-01" db="EMBL/GenBank/DDBJ databases">
        <title>Insights into ecological role of a new deltaproteobacterial order Candidatus Sinidesulfobacterales (Sva0485) by metagenomics and metatranscriptomics.</title>
        <authorList>
            <person name="Tan S."/>
            <person name="Liu J."/>
            <person name="Fang Y."/>
            <person name="Hedlund B.P."/>
            <person name="Lian Z.H."/>
            <person name="Huang L.Y."/>
            <person name="Li J.T."/>
            <person name="Huang L.N."/>
            <person name="Li W.J."/>
            <person name="Jiang H.C."/>
            <person name="Dong H.L."/>
            <person name="Shu W.S."/>
        </authorList>
    </citation>
    <scope>NUCLEOTIDE SEQUENCE [LARGE SCALE GENOMIC DNA]</scope>
    <source>
        <strain evidence="3">AP3</strain>
    </source>
</reference>
<evidence type="ECO:0000259" key="2">
    <source>
        <dbReference type="Pfam" id="PF02481"/>
    </source>
</evidence>
<organism evidence="3 4">
    <name type="scientific">Candidatus Acidulodesulfobacterium ferriphilum</name>
    <dbReference type="NCBI Taxonomy" id="2597223"/>
    <lineage>
        <taxon>Bacteria</taxon>
        <taxon>Deltaproteobacteria</taxon>
        <taxon>Candidatus Acidulodesulfobacterales</taxon>
        <taxon>Candidatus Acidulodesulfobacterium</taxon>
    </lineage>
</organism>
<comment type="caution">
    <text evidence="3">The sequence shown here is derived from an EMBL/GenBank/DDBJ whole genome shotgun (WGS) entry which is preliminary data.</text>
</comment>
<dbReference type="Proteomes" id="UP000320813">
    <property type="component" value="Unassembled WGS sequence"/>
</dbReference>
<dbReference type="GO" id="GO:0009294">
    <property type="term" value="P:DNA-mediated transformation"/>
    <property type="evidence" value="ECO:0007669"/>
    <property type="project" value="InterPro"/>
</dbReference>
<dbReference type="PANTHER" id="PTHR43022:SF1">
    <property type="entry name" value="PROTEIN SMF"/>
    <property type="match status" value="1"/>
</dbReference>
<dbReference type="SUPFAM" id="SSF102405">
    <property type="entry name" value="MCP/YpsA-like"/>
    <property type="match status" value="1"/>
</dbReference>
<dbReference type="PANTHER" id="PTHR43022">
    <property type="entry name" value="PROTEIN SMF"/>
    <property type="match status" value="1"/>
</dbReference>
<dbReference type="InterPro" id="IPR003488">
    <property type="entry name" value="DprA"/>
</dbReference>
<name>A0A519BCT7_9DELT</name>
<dbReference type="Pfam" id="PF02481">
    <property type="entry name" value="DNA_processg_A"/>
    <property type="match status" value="1"/>
</dbReference>
<dbReference type="InterPro" id="IPR057666">
    <property type="entry name" value="DrpA_SLOG"/>
</dbReference>
<dbReference type="Gene3D" id="3.40.50.450">
    <property type="match status" value="1"/>
</dbReference>
<dbReference type="AlphaFoldDB" id="A0A519BCT7"/>
<protein>
    <submittedName>
        <fullName evidence="3">DNA-processing protein DprA</fullName>
    </submittedName>
</protein>
<proteinExistence type="inferred from homology"/>
<feature type="domain" description="Smf/DprA SLOG" evidence="2">
    <location>
        <begin position="81"/>
        <end position="279"/>
    </location>
</feature>
<gene>
    <name evidence="3" type="ORF">EVJ47_02145</name>
</gene>
<accession>A0A519BCT7</accession>
<sequence length="329" mass="36568">MDDLICTLALKKIKGLKNIHIFLLLKTFKNPCDIFDAGKPDFLKAGLKDEQIEILRNTRIVRTAFFEAINEIEDASKNGIKIITYNSPFYPYNLNFIRNKPIILYYKGVLKENLKFAAAVVGQRNPPDYSLNLAQNLTEQLCSSGFSIISGLAMGIDAVAHKTALKNNCYTVAYIGSGLLESVYPPENRNLYQEIILRNGAIVSEFPLYSKISAKNLIARDRLQSGSSLGTFAISSPVNGGTMKTCGFSLKQKRPVFVPEYAKELMDSKDNSGLKSLLGRNGVVALKLDKNGILDLAEVMDELRIVYNDIYEEKSDTRSSLLMQPGLFG</sequence>
<comment type="similarity">
    <text evidence="1">Belongs to the DprA/Smf family.</text>
</comment>
<evidence type="ECO:0000313" key="3">
    <source>
        <dbReference type="EMBL" id="RZD15095.1"/>
    </source>
</evidence>